<name>A0ACA9RYU4_9GLOM</name>
<evidence type="ECO:0000313" key="2">
    <source>
        <dbReference type="Proteomes" id="UP000789920"/>
    </source>
</evidence>
<comment type="caution">
    <text evidence="1">The sequence shown here is derived from an EMBL/GenBank/DDBJ whole genome shotgun (WGS) entry which is preliminary data.</text>
</comment>
<reference evidence="1" key="1">
    <citation type="submission" date="2021-06" db="EMBL/GenBank/DDBJ databases">
        <authorList>
            <person name="Kallberg Y."/>
            <person name="Tangrot J."/>
            <person name="Rosling A."/>
        </authorList>
    </citation>
    <scope>NUCLEOTIDE SEQUENCE</scope>
    <source>
        <strain evidence="1">MA461A</strain>
    </source>
</reference>
<proteinExistence type="predicted"/>
<protein>
    <submittedName>
        <fullName evidence="1">3162_t:CDS:1</fullName>
    </submittedName>
</protein>
<keyword evidence="2" id="KW-1185">Reference proteome</keyword>
<dbReference type="Proteomes" id="UP000789920">
    <property type="component" value="Unassembled WGS sequence"/>
</dbReference>
<dbReference type="EMBL" id="CAJVQC010080986">
    <property type="protein sequence ID" value="CAG8818416.1"/>
    <property type="molecule type" value="Genomic_DNA"/>
</dbReference>
<organism evidence="1 2">
    <name type="scientific">Racocetra persica</name>
    <dbReference type="NCBI Taxonomy" id="160502"/>
    <lineage>
        <taxon>Eukaryota</taxon>
        <taxon>Fungi</taxon>
        <taxon>Fungi incertae sedis</taxon>
        <taxon>Mucoromycota</taxon>
        <taxon>Glomeromycotina</taxon>
        <taxon>Glomeromycetes</taxon>
        <taxon>Diversisporales</taxon>
        <taxon>Gigasporaceae</taxon>
        <taxon>Racocetra</taxon>
    </lineage>
</organism>
<evidence type="ECO:0000313" key="1">
    <source>
        <dbReference type="EMBL" id="CAG8818416.1"/>
    </source>
</evidence>
<feature type="non-terminal residue" evidence="1">
    <location>
        <position position="1"/>
    </location>
</feature>
<feature type="non-terminal residue" evidence="1">
    <location>
        <position position="206"/>
    </location>
</feature>
<accession>A0ACA9RYU4</accession>
<sequence>YFHPYETSGLIWPKIFHRIIIGLYIYQLMMIGYLSLRNRYEMAASLFPLLVVTTLYWYYVNEAYARIAAFIPLKTLKEEENLDDSSFATSTPNSPKPSDNESSQITFHNIFDKGKMNSLSDMEIYRAAPDLYTDYIQPPMTLYDGVLNTGMRNYDAPALVGILPWLWLPVKRDKTNEVNKPGFFRRLLGFNKINQSIADEEHEPLL</sequence>
<gene>
    <name evidence="1" type="ORF">RPERSI_LOCUS24905</name>
</gene>